<accession>A0A6A4X5B0</accession>
<comment type="subcellular location">
    <subcellularLocation>
        <location evidence="1">Nucleus</location>
    </subcellularLocation>
</comment>
<dbReference type="PANTHER" id="PTHR12898:SF1">
    <property type="entry name" value="MEDIATOR OF RNA POLYMERASE II TRANSCRIPTION SUBUNIT 24"/>
    <property type="match status" value="1"/>
</dbReference>
<comment type="similarity">
    <text evidence="2">Belongs to the Mediator complex subunit 24 family.</text>
</comment>
<gene>
    <name evidence="9" type="primary">MED24</name>
    <name evidence="9" type="ORF">FJT64_019394</name>
</gene>
<dbReference type="OrthoDB" id="21216at2759"/>
<keyword evidence="10" id="KW-1185">Reference proteome</keyword>
<dbReference type="GO" id="GO:0003712">
    <property type="term" value="F:transcription coregulator activity"/>
    <property type="evidence" value="ECO:0007669"/>
    <property type="project" value="TreeGrafter"/>
</dbReference>
<evidence type="ECO:0000256" key="6">
    <source>
        <dbReference type="ARBA" id="ARBA00023163"/>
    </source>
</evidence>
<organism evidence="9 10">
    <name type="scientific">Amphibalanus amphitrite</name>
    <name type="common">Striped barnacle</name>
    <name type="synonym">Balanus amphitrite</name>
    <dbReference type="NCBI Taxonomy" id="1232801"/>
    <lineage>
        <taxon>Eukaryota</taxon>
        <taxon>Metazoa</taxon>
        <taxon>Ecdysozoa</taxon>
        <taxon>Arthropoda</taxon>
        <taxon>Crustacea</taxon>
        <taxon>Multicrustacea</taxon>
        <taxon>Cirripedia</taxon>
        <taxon>Thoracica</taxon>
        <taxon>Thoracicalcarea</taxon>
        <taxon>Balanomorpha</taxon>
        <taxon>Balanoidea</taxon>
        <taxon>Balanidae</taxon>
        <taxon>Amphibalaninae</taxon>
        <taxon>Amphibalanus</taxon>
    </lineage>
</organism>
<dbReference type="PANTHER" id="PTHR12898">
    <property type="entry name" value="MEDIATOR OF RNA POLYMERASE II TRANSCRIPTION SUBUNIT 24"/>
    <property type="match status" value="1"/>
</dbReference>
<dbReference type="Pfam" id="PF11277">
    <property type="entry name" value="Med24_N"/>
    <property type="match status" value="1"/>
</dbReference>
<reference evidence="9 10" key="1">
    <citation type="submission" date="2019-07" db="EMBL/GenBank/DDBJ databases">
        <title>Draft genome assembly of a fouling barnacle, Amphibalanus amphitrite (Darwin, 1854): The first reference genome for Thecostraca.</title>
        <authorList>
            <person name="Kim W."/>
        </authorList>
    </citation>
    <scope>NUCLEOTIDE SEQUENCE [LARGE SCALE GENOMIC DNA]</scope>
    <source>
        <strain evidence="9">SNU_AA5</strain>
        <tissue evidence="9">Soma without cirri and trophi</tissue>
    </source>
</reference>
<evidence type="ECO:0000256" key="5">
    <source>
        <dbReference type="ARBA" id="ARBA00023159"/>
    </source>
</evidence>
<sequence>MLQLSTVGPTMKTIIFKYIKHSLCSGIISHQAVLEAVAGFRSFEKIHCLSACLDIVSMVESQVQCRGKQEECMDLARSVLSLVEWLSALLEAGVDPAAAADPARQALNLKLAALAELVARNRFLAALLYLGRLEDQGKVLAVTKLLGRLEQELEPTSDHLSVVKQLRSLLEYDPSSGLWPVPAPAREHPIIRAVHCLVQVELSCFRVRPPQALADRLIRLKETQGISAEDLYFNIVRTCCEGLSQAVGTDMGRYWVQFTYHRLPKLMVCLNNGLAGSGAPSAALAAAFHRLVSAGGQLDLVELLYNRDGHAGQDTLELLLREMLKAEVITEEDLQSIMKLRVSVSRASRLRQLQSTLSQDCPGDSPGSILRADPTVKSILNTMEVQQQEAGISKITTVLFHMLGPSQHLVIGAAVGIGKVQQLMKHLIMLNSLRTSSSAESPSIKNQAILFEVTFLIVMTTVKNYGLEALPPAGSLTCPDTGTEPFIQRWIRLFYRPADGRSVLSLTELGEPSRFTQLYEQLMTPGANLLVSAVRWDEVCLSVPAFIYWLLLAWSDGQVSQEQVQTVVDNMNRQWACLSVCVVVFLKSVLQSSDERLAQKARVLVNMYLAPVPADCLPTGDQAHERLALAQSIMHHVLDDFLPRDGAVRIQSGGEEPAALLVQLRQLWDSVVSAGSLSDSDITEFRRLLARGGAAWFVSSTVSMVLDFPFERERQRAEEMALAVFHLDLPLCALALASHVLVDFFGNGHGHAAASEPKLACLARMTVTVLLLAADGPEPVTGVSPEYQRLRFQLLMQPAPATPPTPDLISADEYERPLAPAAEAAVPAVARAVRLIAAQIAAVAYDSRMTVWTHFSVQYITEAARRGGPRMHVLLGSLTLSAIWHLLCLSPSSFSPDMVVRLMDVREGQGRKVAAKVLCQLHSMQVDERDECR</sequence>
<dbReference type="GO" id="GO:0060261">
    <property type="term" value="P:positive regulation of transcription initiation by RNA polymerase II"/>
    <property type="evidence" value="ECO:0007669"/>
    <property type="project" value="TreeGrafter"/>
</dbReference>
<evidence type="ECO:0000256" key="2">
    <source>
        <dbReference type="ARBA" id="ARBA00007864"/>
    </source>
</evidence>
<evidence type="ECO:0000256" key="4">
    <source>
        <dbReference type="ARBA" id="ARBA00023015"/>
    </source>
</evidence>
<keyword evidence="6" id="KW-0804">Transcription</keyword>
<keyword evidence="7" id="KW-0539">Nucleus</keyword>
<evidence type="ECO:0000256" key="1">
    <source>
        <dbReference type="ARBA" id="ARBA00004123"/>
    </source>
</evidence>
<keyword evidence="4" id="KW-0805">Transcription regulation</keyword>
<dbReference type="AlphaFoldDB" id="A0A6A4X5B0"/>
<dbReference type="GO" id="GO:0016592">
    <property type="term" value="C:mediator complex"/>
    <property type="evidence" value="ECO:0007669"/>
    <property type="project" value="InterPro"/>
</dbReference>
<protein>
    <recommendedName>
        <fullName evidence="3">Mediator of RNA polymerase II transcription subunit 24</fullName>
    </recommendedName>
    <alternativeName>
        <fullName evidence="8">Mediator complex subunit 24</fullName>
    </alternativeName>
</protein>
<dbReference type="EMBL" id="VIIS01000394">
    <property type="protein sequence ID" value="KAF0309502.1"/>
    <property type="molecule type" value="Genomic_DNA"/>
</dbReference>
<comment type="caution">
    <text evidence="9">The sequence shown here is derived from an EMBL/GenBank/DDBJ whole genome shotgun (WGS) entry which is preliminary data.</text>
</comment>
<evidence type="ECO:0000256" key="8">
    <source>
        <dbReference type="ARBA" id="ARBA00031960"/>
    </source>
</evidence>
<keyword evidence="5" id="KW-0010">Activator</keyword>
<name>A0A6A4X5B0_AMPAM</name>
<evidence type="ECO:0000313" key="10">
    <source>
        <dbReference type="Proteomes" id="UP000440578"/>
    </source>
</evidence>
<evidence type="ECO:0000256" key="3">
    <source>
        <dbReference type="ARBA" id="ARBA00019693"/>
    </source>
</evidence>
<dbReference type="Proteomes" id="UP000440578">
    <property type="component" value="Unassembled WGS sequence"/>
</dbReference>
<evidence type="ECO:0000313" key="9">
    <source>
        <dbReference type="EMBL" id="KAF0309502.1"/>
    </source>
</evidence>
<evidence type="ECO:0000256" key="7">
    <source>
        <dbReference type="ARBA" id="ARBA00023242"/>
    </source>
</evidence>
<proteinExistence type="inferred from homology"/>
<dbReference type="InterPro" id="IPR021429">
    <property type="entry name" value="Mediator_Med24"/>
</dbReference>